<proteinExistence type="predicted"/>
<dbReference type="PANTHER" id="PTHR22928">
    <property type="entry name" value="TELOMERE-ASSOCIATED PROTEIN RIF1"/>
    <property type="match status" value="1"/>
</dbReference>
<dbReference type="AlphaFoldDB" id="A0A4W3GTD0"/>
<name>A0A4W3GTD0_CALMI</name>
<reference evidence="2" key="2">
    <citation type="journal article" date="2007" name="PLoS Biol.">
        <title>Survey sequencing and comparative analysis of the elephant shark (Callorhinchus milii) genome.</title>
        <authorList>
            <person name="Venkatesh B."/>
            <person name="Kirkness E.F."/>
            <person name="Loh Y.H."/>
            <person name="Halpern A.L."/>
            <person name="Lee A.P."/>
            <person name="Johnson J."/>
            <person name="Dandona N."/>
            <person name="Viswanathan L.D."/>
            <person name="Tay A."/>
            <person name="Venter J.C."/>
            <person name="Strausberg R.L."/>
            <person name="Brenner S."/>
        </authorList>
    </citation>
    <scope>NUCLEOTIDE SEQUENCE [LARGE SCALE GENOMIC DNA]</scope>
</reference>
<accession>A0A4W3GTD0</accession>
<dbReference type="Ensembl" id="ENSCMIT00000006443.1">
    <property type="protein sequence ID" value="ENSCMIP00000006235.1"/>
    <property type="gene ID" value="ENSCMIG00000003587.1"/>
</dbReference>
<protein>
    <submittedName>
        <fullName evidence="1">Telomere-associated protein RIF1-like</fullName>
    </submittedName>
</protein>
<reference evidence="2" key="1">
    <citation type="journal article" date="2006" name="Science">
        <title>Ancient noncoding elements conserved in the human genome.</title>
        <authorList>
            <person name="Venkatesh B."/>
            <person name="Kirkness E.F."/>
            <person name="Loh Y.H."/>
            <person name="Halpern A.L."/>
            <person name="Lee A.P."/>
            <person name="Johnson J."/>
            <person name="Dandona N."/>
            <person name="Viswanathan L.D."/>
            <person name="Tay A."/>
            <person name="Venter J.C."/>
            <person name="Strausberg R.L."/>
            <person name="Brenner S."/>
        </authorList>
    </citation>
    <scope>NUCLEOTIDE SEQUENCE [LARGE SCALE GENOMIC DNA]</scope>
</reference>
<dbReference type="GO" id="GO:0000723">
    <property type="term" value="P:telomere maintenance"/>
    <property type="evidence" value="ECO:0007669"/>
    <property type="project" value="TreeGrafter"/>
</dbReference>
<dbReference type="GO" id="GO:0005634">
    <property type="term" value="C:nucleus"/>
    <property type="evidence" value="ECO:0007669"/>
    <property type="project" value="TreeGrafter"/>
</dbReference>
<keyword evidence="2" id="KW-1185">Reference proteome</keyword>
<dbReference type="GO" id="GO:0140445">
    <property type="term" value="C:chromosome, telomeric repeat region"/>
    <property type="evidence" value="ECO:0007669"/>
    <property type="project" value="TreeGrafter"/>
</dbReference>
<reference evidence="1" key="4">
    <citation type="submission" date="2025-08" db="UniProtKB">
        <authorList>
            <consortium name="Ensembl"/>
        </authorList>
    </citation>
    <scope>IDENTIFICATION</scope>
</reference>
<dbReference type="PANTHER" id="PTHR22928:SF3">
    <property type="entry name" value="TELOMERE-ASSOCIATED PROTEIN RIF1"/>
    <property type="match status" value="1"/>
</dbReference>
<organism evidence="1 2">
    <name type="scientific">Callorhinchus milii</name>
    <name type="common">Ghost shark</name>
    <dbReference type="NCBI Taxonomy" id="7868"/>
    <lineage>
        <taxon>Eukaryota</taxon>
        <taxon>Metazoa</taxon>
        <taxon>Chordata</taxon>
        <taxon>Craniata</taxon>
        <taxon>Vertebrata</taxon>
        <taxon>Chondrichthyes</taxon>
        <taxon>Holocephali</taxon>
        <taxon>Chimaeriformes</taxon>
        <taxon>Callorhinchidae</taxon>
        <taxon>Callorhinchus</taxon>
    </lineage>
</organism>
<dbReference type="Proteomes" id="UP000314986">
    <property type="component" value="Unassembled WGS sequence"/>
</dbReference>
<reference evidence="2" key="3">
    <citation type="journal article" date="2014" name="Nature">
        <title>Elephant shark genome provides unique insights into gnathostome evolution.</title>
        <authorList>
            <consortium name="International Elephant Shark Genome Sequencing Consortium"/>
            <person name="Venkatesh B."/>
            <person name="Lee A.P."/>
            <person name="Ravi V."/>
            <person name="Maurya A.K."/>
            <person name="Lian M.M."/>
            <person name="Swann J.B."/>
            <person name="Ohta Y."/>
            <person name="Flajnik M.F."/>
            <person name="Sutoh Y."/>
            <person name="Kasahara M."/>
            <person name="Hoon S."/>
            <person name="Gangu V."/>
            <person name="Roy S.W."/>
            <person name="Irimia M."/>
            <person name="Korzh V."/>
            <person name="Kondrychyn I."/>
            <person name="Lim Z.W."/>
            <person name="Tay B.H."/>
            <person name="Tohari S."/>
            <person name="Kong K.W."/>
            <person name="Ho S."/>
            <person name="Lorente-Galdos B."/>
            <person name="Quilez J."/>
            <person name="Marques-Bonet T."/>
            <person name="Raney B.J."/>
            <person name="Ingham P.W."/>
            <person name="Tay A."/>
            <person name="Hillier L.W."/>
            <person name="Minx P."/>
            <person name="Boehm T."/>
            <person name="Wilson R.K."/>
            <person name="Brenner S."/>
            <person name="Warren W.C."/>
        </authorList>
    </citation>
    <scope>NUCLEOTIDE SEQUENCE [LARGE SCALE GENOMIC DNA]</scope>
</reference>
<reference evidence="1" key="5">
    <citation type="submission" date="2025-09" db="UniProtKB">
        <authorList>
            <consortium name="Ensembl"/>
        </authorList>
    </citation>
    <scope>IDENTIFICATION</scope>
</reference>
<evidence type="ECO:0000313" key="2">
    <source>
        <dbReference type="Proteomes" id="UP000314986"/>
    </source>
</evidence>
<evidence type="ECO:0000313" key="1">
    <source>
        <dbReference type="Ensembl" id="ENSCMIP00000006235.1"/>
    </source>
</evidence>
<sequence>MHVALAFPINHLLPSQNLLQPTVKTLLKTWAELYRAFARCAALVTTTEANVCCEELCSKILPTLDDAVLSVS</sequence>